<dbReference type="PROSITE" id="PS00143">
    <property type="entry name" value="INSULINASE"/>
    <property type="match status" value="1"/>
</dbReference>
<dbReference type="PANTHER" id="PTHR11851:SF49">
    <property type="entry name" value="MITOCHONDRIAL-PROCESSING PEPTIDASE SUBUNIT ALPHA"/>
    <property type="match status" value="1"/>
</dbReference>
<dbReference type="HOGENOM" id="CLU_009902_1_0_6"/>
<feature type="domain" description="Peptidase M16 N-terminal" evidence="4">
    <location>
        <begin position="16"/>
        <end position="159"/>
    </location>
</feature>
<dbReference type="RefSeq" id="WP_040008163.1">
    <property type="nucleotide sequence ID" value="NZ_CP009574.1"/>
</dbReference>
<evidence type="ECO:0000259" key="4">
    <source>
        <dbReference type="Pfam" id="PF00675"/>
    </source>
</evidence>
<evidence type="ECO:0000313" key="6">
    <source>
        <dbReference type="EMBL" id="AIT08917.1"/>
    </source>
</evidence>
<organism evidence="6 7">
    <name type="scientific">Candidatus Francisella endociliophora</name>
    <dbReference type="NCBI Taxonomy" id="653937"/>
    <lineage>
        <taxon>Bacteria</taxon>
        <taxon>Pseudomonadati</taxon>
        <taxon>Pseudomonadota</taxon>
        <taxon>Gammaproteobacteria</taxon>
        <taxon>Thiotrichales</taxon>
        <taxon>Francisellaceae</taxon>
        <taxon>Francisella</taxon>
    </lineage>
</organism>
<dbReference type="InterPro" id="IPR050361">
    <property type="entry name" value="MPP/UQCRC_Complex"/>
</dbReference>
<dbReference type="OrthoDB" id="9811314at2"/>
<proteinExistence type="inferred from homology"/>
<evidence type="ECO:0000313" key="7">
    <source>
        <dbReference type="Proteomes" id="UP000029672"/>
    </source>
</evidence>
<comment type="similarity">
    <text evidence="2 3">Belongs to the peptidase M16 family.</text>
</comment>
<dbReference type="eggNOG" id="COG0612">
    <property type="taxonomic scope" value="Bacteria"/>
</dbReference>
<dbReference type="KEGG" id="frf:LO80_02265"/>
<dbReference type="GO" id="GO:0004222">
    <property type="term" value="F:metalloendopeptidase activity"/>
    <property type="evidence" value="ECO:0007669"/>
    <property type="project" value="InterPro"/>
</dbReference>
<dbReference type="GO" id="GO:0046872">
    <property type="term" value="F:metal ion binding"/>
    <property type="evidence" value="ECO:0007669"/>
    <property type="project" value="InterPro"/>
</dbReference>
<protein>
    <submittedName>
        <fullName evidence="6">Peptidase M16</fullName>
    </submittedName>
</protein>
<evidence type="ECO:0000256" key="1">
    <source>
        <dbReference type="ARBA" id="ARBA00001947"/>
    </source>
</evidence>
<dbReference type="Pfam" id="PF05193">
    <property type="entry name" value="Peptidase_M16_C"/>
    <property type="match status" value="1"/>
</dbReference>
<reference evidence="6 7" key="1">
    <citation type="submission" date="2014-10" db="EMBL/GenBank/DDBJ databases">
        <title>Whole genome sequence of Francisella endociliophora strain FSC1006, isolated from a laboratory culture of the marine ciliate Euplotes raikovi.</title>
        <authorList>
            <person name="Granberg M."/>
            <person name="Backman S."/>
            <person name="Lundmark E."/>
            <person name="Nilsson E."/>
            <person name="Karlsson E."/>
            <person name="Thelaus J."/>
            <person name="Ohrman C."/>
            <person name="Larkeryd A."/>
            <person name="Stenberg P."/>
        </authorList>
    </citation>
    <scope>NUCLEOTIDE SEQUENCE [LARGE SCALE GENOMIC DNA]</scope>
    <source>
        <strain evidence="6 7">FSC1006</strain>
    </source>
</reference>
<keyword evidence="7" id="KW-1185">Reference proteome</keyword>
<dbReference type="PANTHER" id="PTHR11851">
    <property type="entry name" value="METALLOPROTEASE"/>
    <property type="match status" value="1"/>
</dbReference>
<comment type="cofactor">
    <cofactor evidence="1">
        <name>Zn(2+)</name>
        <dbReference type="ChEBI" id="CHEBI:29105"/>
    </cofactor>
</comment>
<dbReference type="SUPFAM" id="SSF63411">
    <property type="entry name" value="LuxS/MPP-like metallohydrolase"/>
    <property type="match status" value="2"/>
</dbReference>
<dbReference type="Proteomes" id="UP000029672">
    <property type="component" value="Chromosome"/>
</dbReference>
<dbReference type="InterPro" id="IPR011765">
    <property type="entry name" value="Pept_M16_N"/>
</dbReference>
<dbReference type="EMBL" id="CP009574">
    <property type="protein sequence ID" value="AIT08917.1"/>
    <property type="molecule type" value="Genomic_DNA"/>
</dbReference>
<name>A0A097EMX3_9GAMM</name>
<gene>
    <name evidence="6" type="ORF">LO80_02265</name>
</gene>
<dbReference type="AlphaFoldDB" id="A0A097EMX3"/>
<evidence type="ECO:0000259" key="5">
    <source>
        <dbReference type="Pfam" id="PF05193"/>
    </source>
</evidence>
<evidence type="ECO:0000256" key="2">
    <source>
        <dbReference type="ARBA" id="ARBA00007261"/>
    </source>
</evidence>
<dbReference type="Pfam" id="PF00675">
    <property type="entry name" value="Peptidase_M16"/>
    <property type="match status" value="1"/>
</dbReference>
<accession>A0A097EMX3</accession>
<evidence type="ECO:0000256" key="3">
    <source>
        <dbReference type="RuleBase" id="RU004447"/>
    </source>
</evidence>
<dbReference type="STRING" id="1547445.LO80_02265"/>
<feature type="domain" description="Peptidase M16 C-terminal" evidence="5">
    <location>
        <begin position="169"/>
        <end position="348"/>
    </location>
</feature>
<dbReference type="GO" id="GO:0006508">
    <property type="term" value="P:proteolysis"/>
    <property type="evidence" value="ECO:0007669"/>
    <property type="project" value="InterPro"/>
</dbReference>
<sequence>MNIHKHSLNNNLNIYIKKDSRAPVALSQIWYKVGSTYEPTKLTGISHMLEHMMFKGTDKYSKDDLNSIVENNGGIQNAFTSFDYTAYYQFWHKKNIELSLSIESSRMANLLFDEAEFTPERKVVLEERNLRVDDKAFSYAFEQFMKLAYKENSRHTPIIGWREDIENYTLANLKNWYQQNYAPNNANIILVGDIDTNSAISMVSDYFGHIPKSQLDNQKIEPSLVNTGYRHLEIKKSPNDTAAAILGYIAPSLTTEYQDNDPFALMILNNILGSADASILQQKLVREENLCCHIDSEYSPFIKGEDIFIITAVANHDESLESIQDKIETAITNLRSTGISEEQLNRAKVTIKADKVFAMDSLETQANLIGSLASINLDVDYYKYLEKLYAVTVDDVNRVLDRYFDKQNLASLHLLRD</sequence>
<dbReference type="InterPro" id="IPR001431">
    <property type="entry name" value="Pept_M16_Zn_BS"/>
</dbReference>
<dbReference type="Gene3D" id="3.30.830.10">
    <property type="entry name" value="Metalloenzyme, LuxS/M16 peptidase-like"/>
    <property type="match status" value="2"/>
</dbReference>
<dbReference type="InterPro" id="IPR011249">
    <property type="entry name" value="Metalloenz_LuxS/M16"/>
</dbReference>
<dbReference type="InterPro" id="IPR007863">
    <property type="entry name" value="Peptidase_M16_C"/>
</dbReference>